<keyword evidence="1" id="KW-0472">Membrane</keyword>
<evidence type="ECO:0000256" key="1">
    <source>
        <dbReference type="SAM" id="Phobius"/>
    </source>
</evidence>
<proteinExistence type="predicted"/>
<dbReference type="AlphaFoldDB" id="A0A9X1I431"/>
<evidence type="ECO:0000313" key="2">
    <source>
        <dbReference type="EMBL" id="MCB4800268.1"/>
    </source>
</evidence>
<protein>
    <submittedName>
        <fullName evidence="2">Uncharacterized protein</fullName>
    </submittedName>
</protein>
<sequence>MQKFWKIRDSKYNKLIYIKDNTIYKGNPKQEELNKLTSETLNLSFLESLFSIPYSYIKRIENQSGKNEIKIFYGSGSEDELIVKDTTIKQEIFDFLKSELTNFNYSSKIPSILSYGKAQFFALLFMTGIFLWSLYLAIQIESGVEYKIIGSGRSITGIVLFLANFGIIKNIIGYLIILSIIIIALTKKLKSRSEMEILER</sequence>
<comment type="caution">
    <text evidence="2">The sequence shown here is derived from an EMBL/GenBank/DDBJ whole genome shotgun (WGS) entry which is preliminary data.</text>
</comment>
<name>A0A9X1I431_9FLAO</name>
<accession>A0A9X1I431</accession>
<keyword evidence="3" id="KW-1185">Reference proteome</keyword>
<feature type="transmembrane region" description="Helical" evidence="1">
    <location>
        <begin position="120"/>
        <end position="138"/>
    </location>
</feature>
<feature type="transmembrane region" description="Helical" evidence="1">
    <location>
        <begin position="158"/>
        <end position="185"/>
    </location>
</feature>
<dbReference type="Proteomes" id="UP001139199">
    <property type="component" value="Unassembled WGS sequence"/>
</dbReference>
<gene>
    <name evidence="2" type="ORF">LG649_15560</name>
</gene>
<keyword evidence="1" id="KW-0812">Transmembrane</keyword>
<keyword evidence="1" id="KW-1133">Transmembrane helix</keyword>
<reference evidence="2" key="1">
    <citation type="submission" date="2021-10" db="EMBL/GenBank/DDBJ databases">
        <title>Tamlana sargassums sp. nov., and Tamlana laminarinivorans sp. nov., two new bacteria isolated from the brown alga.</title>
        <authorList>
            <person name="Li J."/>
        </authorList>
    </citation>
    <scope>NUCLEOTIDE SEQUENCE</scope>
    <source>
        <strain evidence="2">PT2-4</strain>
    </source>
</reference>
<dbReference type="EMBL" id="JAJAPW010000012">
    <property type="protein sequence ID" value="MCB4800268.1"/>
    <property type="molecule type" value="Genomic_DNA"/>
</dbReference>
<evidence type="ECO:0000313" key="3">
    <source>
        <dbReference type="Proteomes" id="UP001139199"/>
    </source>
</evidence>
<organism evidence="2 3">
    <name type="scientific">Neotamlana laminarinivorans</name>
    <dbReference type="NCBI Taxonomy" id="2883124"/>
    <lineage>
        <taxon>Bacteria</taxon>
        <taxon>Pseudomonadati</taxon>
        <taxon>Bacteroidota</taxon>
        <taxon>Flavobacteriia</taxon>
        <taxon>Flavobacteriales</taxon>
        <taxon>Flavobacteriaceae</taxon>
        <taxon>Neotamlana</taxon>
    </lineage>
</organism>
<dbReference type="RefSeq" id="WP_226544743.1">
    <property type="nucleotide sequence ID" value="NZ_JAJAPW010000012.1"/>
</dbReference>